<keyword evidence="3" id="KW-0597">Phosphoprotein</keyword>
<keyword evidence="7" id="KW-0067">ATP-binding</keyword>
<name>A0ABP8CV77_9ACTN</name>
<evidence type="ECO:0000256" key="6">
    <source>
        <dbReference type="ARBA" id="ARBA00022777"/>
    </source>
</evidence>
<keyword evidence="9" id="KW-1133">Transmembrane helix</keyword>
<dbReference type="Pfam" id="PF23539">
    <property type="entry name" value="DUF7134"/>
    <property type="match status" value="1"/>
</dbReference>
<dbReference type="Pfam" id="PF02518">
    <property type="entry name" value="HATPase_c"/>
    <property type="match status" value="1"/>
</dbReference>
<dbReference type="InterPro" id="IPR036890">
    <property type="entry name" value="HATPase_C_sf"/>
</dbReference>
<dbReference type="Pfam" id="PF07730">
    <property type="entry name" value="HisKA_3"/>
    <property type="match status" value="1"/>
</dbReference>
<keyword evidence="8" id="KW-0902">Two-component regulatory system</keyword>
<gene>
    <name evidence="11" type="ORF">GCM10022255_004500</name>
</gene>
<comment type="catalytic activity">
    <reaction evidence="1">
        <text>ATP + protein L-histidine = ADP + protein N-phospho-L-histidine.</text>
        <dbReference type="EC" id="2.7.13.3"/>
    </reaction>
</comment>
<sequence length="380" mass="39944">MSAAAAVPARRRRWSTDAVVAIALVAVALAQVLVFLPIAPRPIGAFVAIASTAPIAWRRTHPVPAALVGSAVWLVPTDGYVLVGYVASLLLFYAVTAYVADHYLAAATVLIGAVFGIIGTALQDSGIGDYAGALLGVLAPAAVGVLARRQRRRTSRLEELTRYLEQERDRRERAAVADERARIARELHDLVAHAISIIAVQADAAEAALERDPALAQRPLAAIRGSAGEALTEMRRLLGVLRTDSSDADLEPLPGLSQLPSLVARAREGGQPVELSVDGTPAQLPPSLDLSAYRILQEALTNAVKHAPGAPVTVALSWRPDELVIDVTDRGPGAVAPPSPDAHGLVGMRERVRIHGGDLRTGNAEPGGFGVHARLPIEAS</sequence>
<dbReference type="SUPFAM" id="SSF55874">
    <property type="entry name" value="ATPase domain of HSP90 chaperone/DNA topoisomerase II/histidine kinase"/>
    <property type="match status" value="1"/>
</dbReference>
<comment type="caution">
    <text evidence="11">The sequence shown here is derived from an EMBL/GenBank/DDBJ whole genome shotgun (WGS) entry which is preliminary data.</text>
</comment>
<reference evidence="12" key="1">
    <citation type="journal article" date="2019" name="Int. J. Syst. Evol. Microbiol.">
        <title>The Global Catalogue of Microorganisms (GCM) 10K type strain sequencing project: providing services to taxonomists for standard genome sequencing and annotation.</title>
        <authorList>
            <consortium name="The Broad Institute Genomics Platform"/>
            <consortium name="The Broad Institute Genome Sequencing Center for Infectious Disease"/>
            <person name="Wu L."/>
            <person name="Ma J."/>
        </authorList>
    </citation>
    <scope>NUCLEOTIDE SEQUENCE [LARGE SCALE GENOMIC DNA]</scope>
    <source>
        <strain evidence="12">JCM 17441</strain>
    </source>
</reference>
<keyword evidence="5" id="KW-0547">Nucleotide-binding</keyword>
<organism evidence="11 12">
    <name type="scientific">Dactylosporangium darangshiense</name>
    <dbReference type="NCBI Taxonomy" id="579108"/>
    <lineage>
        <taxon>Bacteria</taxon>
        <taxon>Bacillati</taxon>
        <taxon>Actinomycetota</taxon>
        <taxon>Actinomycetes</taxon>
        <taxon>Micromonosporales</taxon>
        <taxon>Micromonosporaceae</taxon>
        <taxon>Dactylosporangium</taxon>
    </lineage>
</organism>
<dbReference type="EC" id="2.7.13.3" evidence="2"/>
<feature type="domain" description="Histidine kinase" evidence="10">
    <location>
        <begin position="294"/>
        <end position="379"/>
    </location>
</feature>
<keyword evidence="9" id="KW-0812">Transmembrane</keyword>
<evidence type="ECO:0000256" key="4">
    <source>
        <dbReference type="ARBA" id="ARBA00022679"/>
    </source>
</evidence>
<evidence type="ECO:0000259" key="10">
    <source>
        <dbReference type="PROSITE" id="PS50109"/>
    </source>
</evidence>
<evidence type="ECO:0000256" key="5">
    <source>
        <dbReference type="ARBA" id="ARBA00022741"/>
    </source>
</evidence>
<dbReference type="PANTHER" id="PTHR24421">
    <property type="entry name" value="NITRATE/NITRITE SENSOR PROTEIN NARX-RELATED"/>
    <property type="match status" value="1"/>
</dbReference>
<evidence type="ECO:0000256" key="3">
    <source>
        <dbReference type="ARBA" id="ARBA00022553"/>
    </source>
</evidence>
<protein>
    <recommendedName>
        <fullName evidence="2">histidine kinase</fullName>
        <ecNumber evidence="2">2.7.13.3</ecNumber>
    </recommendedName>
</protein>
<feature type="transmembrane region" description="Helical" evidence="9">
    <location>
        <begin position="103"/>
        <end position="121"/>
    </location>
</feature>
<dbReference type="CDD" id="cd16917">
    <property type="entry name" value="HATPase_UhpB-NarQ-NarX-like"/>
    <property type="match status" value="1"/>
</dbReference>
<dbReference type="Gene3D" id="1.20.5.1930">
    <property type="match status" value="1"/>
</dbReference>
<evidence type="ECO:0000256" key="9">
    <source>
        <dbReference type="SAM" id="Phobius"/>
    </source>
</evidence>
<evidence type="ECO:0000256" key="8">
    <source>
        <dbReference type="ARBA" id="ARBA00023012"/>
    </source>
</evidence>
<keyword evidence="12" id="KW-1185">Reference proteome</keyword>
<proteinExistence type="predicted"/>
<dbReference type="InterPro" id="IPR005467">
    <property type="entry name" value="His_kinase_dom"/>
</dbReference>
<dbReference type="PROSITE" id="PS50109">
    <property type="entry name" value="HIS_KIN"/>
    <property type="match status" value="1"/>
</dbReference>
<keyword evidence="9" id="KW-0472">Membrane</keyword>
<dbReference type="PANTHER" id="PTHR24421:SF10">
    <property type="entry name" value="NITRATE_NITRITE SENSOR PROTEIN NARQ"/>
    <property type="match status" value="1"/>
</dbReference>
<evidence type="ECO:0000256" key="2">
    <source>
        <dbReference type="ARBA" id="ARBA00012438"/>
    </source>
</evidence>
<evidence type="ECO:0000313" key="11">
    <source>
        <dbReference type="EMBL" id="GAA4243839.1"/>
    </source>
</evidence>
<dbReference type="InterPro" id="IPR055558">
    <property type="entry name" value="DUF7134"/>
</dbReference>
<dbReference type="EMBL" id="BAABAT010000001">
    <property type="protein sequence ID" value="GAA4243839.1"/>
    <property type="molecule type" value="Genomic_DNA"/>
</dbReference>
<evidence type="ECO:0000256" key="7">
    <source>
        <dbReference type="ARBA" id="ARBA00022840"/>
    </source>
</evidence>
<dbReference type="GO" id="GO:0016301">
    <property type="term" value="F:kinase activity"/>
    <property type="evidence" value="ECO:0007669"/>
    <property type="project" value="UniProtKB-KW"/>
</dbReference>
<feature type="transmembrane region" description="Helical" evidence="9">
    <location>
        <begin position="127"/>
        <end position="147"/>
    </location>
</feature>
<accession>A0ABP8CV77</accession>
<dbReference type="Proteomes" id="UP001500620">
    <property type="component" value="Unassembled WGS sequence"/>
</dbReference>
<dbReference type="InterPro" id="IPR011712">
    <property type="entry name" value="Sig_transdc_His_kin_sub3_dim/P"/>
</dbReference>
<evidence type="ECO:0000313" key="12">
    <source>
        <dbReference type="Proteomes" id="UP001500620"/>
    </source>
</evidence>
<dbReference type="Gene3D" id="3.30.565.10">
    <property type="entry name" value="Histidine kinase-like ATPase, C-terminal domain"/>
    <property type="match status" value="1"/>
</dbReference>
<evidence type="ECO:0000256" key="1">
    <source>
        <dbReference type="ARBA" id="ARBA00000085"/>
    </source>
</evidence>
<feature type="transmembrane region" description="Helical" evidence="9">
    <location>
        <begin position="18"/>
        <end position="39"/>
    </location>
</feature>
<dbReference type="InterPro" id="IPR003594">
    <property type="entry name" value="HATPase_dom"/>
</dbReference>
<keyword evidence="6 11" id="KW-0418">Kinase</keyword>
<keyword evidence="4" id="KW-0808">Transferase</keyword>
<dbReference type="InterPro" id="IPR050482">
    <property type="entry name" value="Sensor_HK_TwoCompSys"/>
</dbReference>
<feature type="transmembrane region" description="Helical" evidence="9">
    <location>
        <begin position="79"/>
        <end position="96"/>
    </location>
</feature>